<dbReference type="AlphaFoldDB" id="A0A179F8V5"/>
<evidence type="ECO:0000256" key="1">
    <source>
        <dbReference type="SAM" id="MobiDB-lite"/>
    </source>
</evidence>
<reference evidence="2 3" key="1">
    <citation type="journal article" date="2016" name="PLoS Pathog.">
        <title>Biosynthesis of antibiotic leucinostatins in bio-control fungus Purpureocillium lilacinum and their inhibition on phytophthora revealed by genome mining.</title>
        <authorList>
            <person name="Wang G."/>
            <person name="Liu Z."/>
            <person name="Lin R."/>
            <person name="Li E."/>
            <person name="Mao Z."/>
            <person name="Ling J."/>
            <person name="Yang Y."/>
            <person name="Yin W.B."/>
            <person name="Xie B."/>
        </authorList>
    </citation>
    <scope>NUCLEOTIDE SEQUENCE [LARGE SCALE GENOMIC DNA]</scope>
    <source>
        <strain evidence="2">170</strain>
    </source>
</reference>
<accession>A0A179F8V5</accession>
<sequence>MSLGIKSIWRTGSQRIASPGVFPTRICELRPSRLLLASSFSTGRRLYQPEKETENNRDIPALVSKDVSSAAAVERPVQVRGEVMESNHARNAFLRGAFRDQSPVIQAAVEKKRNSPYVPTARDYPLPSAMKASKQLSQKIARVQVGFDMIWKHFGGRVPEWSETFSLLKQMTPKRSETPNMAAVRVVLPSSWDMSVGNKRIEFVDATTGLATKLRVSADHQNPSAIVLRGENAVLAKAADELIRACPDVEIFKLGDVATFDYNAKRLWPAIENAQDGGLSIPPGTKDNVWMHKEMDTFWVDRPYEQTPKPTWWTKESFEAYIMALVCGRLRPHLAMKYYKQPRENGKLIDTDGIRIKLIINAFEDPSAREYITPSVLKMAIAFMSQKGGHRASAERLFTLAEEWGLPMDTEIFNVILGGYVAKRDVAFFHKFLQKMETRYFYPNARTWLHFLTLVQRDDERRQVIAAMYEIGLFDDPATRRGIAEVMASNDSYAAFKAGKPLDVFLADQAMRYGEDWFTAGALHSILKEFFWFHEPSHPDFSSFKTLLRHQPSDGRKMGVVTTANHILECCIDRKDWPTALWALSHISNHAREPNHRTYTLLTALAIHSKAPSSLGLIFFYATLDRKLRRTPRKSMQLVMLRRLLSNFPVRIFSKVMGRRLKACKASKEHSVVAGAEWAILQACDGYKPVKSLGAALEITWRTMDQPLQRISQSPHPEESRQQLLSHDYAVKLRDPSGQRPPMTVHLDAAFDPDTMLRDWVPQIKKHTDPDTNPENTVHKDEHEESVA</sequence>
<name>A0A179F8V5_METCM</name>
<feature type="compositionally biased region" description="Basic and acidic residues" evidence="1">
    <location>
        <begin position="777"/>
        <end position="788"/>
    </location>
</feature>
<comment type="caution">
    <text evidence="2">The sequence shown here is derived from an EMBL/GenBank/DDBJ whole genome shotgun (WGS) entry which is preliminary data.</text>
</comment>
<dbReference type="RefSeq" id="XP_018139474.1">
    <property type="nucleotide sequence ID" value="XM_018292391.1"/>
</dbReference>
<dbReference type="EMBL" id="LSBJ02000007">
    <property type="protein sequence ID" value="OAQ61770.1"/>
    <property type="molecule type" value="Genomic_DNA"/>
</dbReference>
<feature type="region of interest" description="Disordered" evidence="1">
    <location>
        <begin position="762"/>
        <end position="788"/>
    </location>
</feature>
<dbReference type="InterPro" id="IPR011990">
    <property type="entry name" value="TPR-like_helical_dom_sf"/>
</dbReference>
<organism evidence="2 3">
    <name type="scientific">Pochonia chlamydosporia 170</name>
    <dbReference type="NCBI Taxonomy" id="1380566"/>
    <lineage>
        <taxon>Eukaryota</taxon>
        <taxon>Fungi</taxon>
        <taxon>Dikarya</taxon>
        <taxon>Ascomycota</taxon>
        <taxon>Pezizomycotina</taxon>
        <taxon>Sordariomycetes</taxon>
        <taxon>Hypocreomycetidae</taxon>
        <taxon>Hypocreales</taxon>
        <taxon>Clavicipitaceae</taxon>
        <taxon>Pochonia</taxon>
    </lineage>
</organism>
<evidence type="ECO:0000313" key="3">
    <source>
        <dbReference type="Proteomes" id="UP000078397"/>
    </source>
</evidence>
<protein>
    <submittedName>
        <fullName evidence="2">Pentatricopeptide repeat domain-containing protein</fullName>
    </submittedName>
</protein>
<dbReference type="GeneID" id="28856385"/>
<gene>
    <name evidence="2" type="ORF">VFPPC_14623</name>
</gene>
<dbReference type="Gene3D" id="1.25.40.10">
    <property type="entry name" value="Tetratricopeptide repeat domain"/>
    <property type="match status" value="1"/>
</dbReference>
<dbReference type="STRING" id="1380566.A0A179F8V5"/>
<evidence type="ECO:0000313" key="2">
    <source>
        <dbReference type="EMBL" id="OAQ61770.1"/>
    </source>
</evidence>
<dbReference type="KEGG" id="pchm:VFPPC_14623"/>
<proteinExistence type="predicted"/>
<dbReference type="OrthoDB" id="185373at2759"/>
<keyword evidence="3" id="KW-1185">Reference proteome</keyword>
<dbReference type="Proteomes" id="UP000078397">
    <property type="component" value="Unassembled WGS sequence"/>
</dbReference>